<reference evidence="1 2" key="1">
    <citation type="submission" date="2018-04" db="EMBL/GenBank/DDBJ databases">
        <title>Genomic Encyclopedia of Archaeal and Bacterial Type Strains, Phase II (KMG-II): from individual species to whole genera.</title>
        <authorList>
            <person name="Goeker M."/>
        </authorList>
    </citation>
    <scope>NUCLEOTIDE SEQUENCE [LARGE SCALE GENOMIC DNA]</scope>
    <source>
        <strain evidence="1 2">DSM 25731</strain>
    </source>
</reference>
<comment type="caution">
    <text evidence="1">The sequence shown here is derived from an EMBL/GenBank/DDBJ whole genome shotgun (WGS) entry which is preliminary data.</text>
</comment>
<dbReference type="RefSeq" id="WP_108113385.1">
    <property type="nucleotide sequence ID" value="NZ_QBKT01000001.1"/>
</dbReference>
<evidence type="ECO:0000313" key="1">
    <source>
        <dbReference type="EMBL" id="PTX64039.1"/>
    </source>
</evidence>
<dbReference type="AlphaFoldDB" id="A0A2T6C6U2"/>
<gene>
    <name evidence="1" type="ORF">C8N46_101649</name>
</gene>
<dbReference type="Pfam" id="PF11276">
    <property type="entry name" value="DUF3078"/>
    <property type="match status" value="1"/>
</dbReference>
<dbReference type="OrthoDB" id="1495718at2"/>
<protein>
    <recommendedName>
        <fullName evidence="3">DUF3078 family protein</fullName>
    </recommendedName>
</protein>
<name>A0A2T6C6U2_9FLAO</name>
<evidence type="ECO:0000313" key="2">
    <source>
        <dbReference type="Proteomes" id="UP000244090"/>
    </source>
</evidence>
<accession>A0A2T6C6U2</accession>
<keyword evidence="2" id="KW-1185">Reference proteome</keyword>
<dbReference type="Proteomes" id="UP000244090">
    <property type="component" value="Unassembled WGS sequence"/>
</dbReference>
<evidence type="ECO:0008006" key="3">
    <source>
        <dbReference type="Google" id="ProtNLM"/>
    </source>
</evidence>
<dbReference type="InterPro" id="IPR021428">
    <property type="entry name" value="DUF3078"/>
</dbReference>
<dbReference type="EMBL" id="QBKT01000001">
    <property type="protein sequence ID" value="PTX64039.1"/>
    <property type="molecule type" value="Genomic_DNA"/>
</dbReference>
<organism evidence="1 2">
    <name type="scientific">Kordia periserrulae</name>
    <dbReference type="NCBI Taxonomy" id="701523"/>
    <lineage>
        <taxon>Bacteria</taxon>
        <taxon>Pseudomonadati</taxon>
        <taxon>Bacteroidota</taxon>
        <taxon>Flavobacteriia</taxon>
        <taxon>Flavobacteriales</taxon>
        <taxon>Flavobacteriaceae</taxon>
        <taxon>Kordia</taxon>
    </lineage>
</organism>
<proteinExistence type="predicted"/>
<sequence length="306" mass="35223">MKHVLTICLFCICSLVTAQDLKRIKVIKAAIRNSIIPARDPIPKGWRSKGNVSFLFNQAAFANWTAGGENTISGTLGVTYDLNYHQTNWDWDTRIVAAYGLIQTRNSEFTKKTDDRFEINSVIGKKGKNHWFYSAFVNFRTQMTKGFRYETDENGREIRMLHTNILSPAYLSFGPGVLWKKSDHFNFNIAPGTSKMTIVDEDFTLPDEKYFGVAEGERIRYELGMYASGYYKFGMFKNMVMENVINLYSNYLENPENVDIDYTVNIIMTINEYFTANINFQTIYDDNAFKGFQTREVLGIGVNYGF</sequence>